<dbReference type="InterPro" id="IPR005471">
    <property type="entry name" value="Tscrpt_reg_IclR_N"/>
</dbReference>
<organism evidence="6 7">
    <name type="scientific">Ammoniphilus resinae</name>
    <dbReference type="NCBI Taxonomy" id="861532"/>
    <lineage>
        <taxon>Bacteria</taxon>
        <taxon>Bacillati</taxon>
        <taxon>Bacillota</taxon>
        <taxon>Bacilli</taxon>
        <taxon>Bacillales</taxon>
        <taxon>Paenibacillaceae</taxon>
        <taxon>Aneurinibacillus group</taxon>
        <taxon>Ammoniphilus</taxon>
    </lineage>
</organism>
<keyword evidence="2" id="KW-0238">DNA-binding</keyword>
<protein>
    <submittedName>
        <fullName evidence="6">IclR family acetate operon transcriptional repressor</fullName>
    </submittedName>
</protein>
<dbReference type="PROSITE" id="PS51077">
    <property type="entry name" value="HTH_ICLR"/>
    <property type="match status" value="1"/>
</dbReference>
<evidence type="ECO:0000313" key="6">
    <source>
        <dbReference type="EMBL" id="MBP1933325.1"/>
    </source>
</evidence>
<dbReference type="InterPro" id="IPR036390">
    <property type="entry name" value="WH_DNA-bd_sf"/>
</dbReference>
<dbReference type="InterPro" id="IPR029016">
    <property type="entry name" value="GAF-like_dom_sf"/>
</dbReference>
<dbReference type="InterPro" id="IPR014757">
    <property type="entry name" value="Tscrpt_reg_IclR_C"/>
</dbReference>
<dbReference type="Pfam" id="PF01614">
    <property type="entry name" value="IclR_C"/>
    <property type="match status" value="1"/>
</dbReference>
<dbReference type="PANTHER" id="PTHR30136:SF24">
    <property type="entry name" value="HTH-TYPE TRANSCRIPTIONAL REPRESSOR ALLR"/>
    <property type="match status" value="1"/>
</dbReference>
<evidence type="ECO:0000256" key="3">
    <source>
        <dbReference type="ARBA" id="ARBA00023163"/>
    </source>
</evidence>
<gene>
    <name evidence="6" type="ORF">J2Z37_003338</name>
</gene>
<dbReference type="SUPFAM" id="SSF46785">
    <property type="entry name" value="Winged helix' DNA-binding domain"/>
    <property type="match status" value="1"/>
</dbReference>
<dbReference type="EMBL" id="JAGGKT010000010">
    <property type="protein sequence ID" value="MBP1933325.1"/>
    <property type="molecule type" value="Genomic_DNA"/>
</dbReference>
<evidence type="ECO:0000259" key="4">
    <source>
        <dbReference type="PROSITE" id="PS51077"/>
    </source>
</evidence>
<evidence type="ECO:0000313" key="7">
    <source>
        <dbReference type="Proteomes" id="UP001519343"/>
    </source>
</evidence>
<evidence type="ECO:0000259" key="5">
    <source>
        <dbReference type="PROSITE" id="PS51078"/>
    </source>
</evidence>
<dbReference type="PROSITE" id="PS51078">
    <property type="entry name" value="ICLR_ED"/>
    <property type="match status" value="1"/>
</dbReference>
<dbReference type="SUPFAM" id="SSF55781">
    <property type="entry name" value="GAF domain-like"/>
    <property type="match status" value="1"/>
</dbReference>
<dbReference type="InterPro" id="IPR036388">
    <property type="entry name" value="WH-like_DNA-bd_sf"/>
</dbReference>
<dbReference type="SMART" id="SM00346">
    <property type="entry name" value="HTH_ICLR"/>
    <property type="match status" value="1"/>
</dbReference>
<keyword evidence="1" id="KW-0805">Transcription regulation</keyword>
<feature type="domain" description="HTH iclR-type" evidence="4">
    <location>
        <begin position="14"/>
        <end position="75"/>
    </location>
</feature>
<dbReference type="PANTHER" id="PTHR30136">
    <property type="entry name" value="HELIX-TURN-HELIX TRANSCRIPTIONAL REGULATOR, ICLR FAMILY"/>
    <property type="match status" value="1"/>
</dbReference>
<reference evidence="6 7" key="1">
    <citation type="submission" date="2021-03" db="EMBL/GenBank/DDBJ databases">
        <title>Genomic Encyclopedia of Type Strains, Phase IV (KMG-IV): sequencing the most valuable type-strain genomes for metagenomic binning, comparative biology and taxonomic classification.</title>
        <authorList>
            <person name="Goeker M."/>
        </authorList>
    </citation>
    <scope>NUCLEOTIDE SEQUENCE [LARGE SCALE GENOMIC DNA]</scope>
    <source>
        <strain evidence="6 7">DSM 24738</strain>
    </source>
</reference>
<keyword evidence="7" id="KW-1185">Reference proteome</keyword>
<dbReference type="InterPro" id="IPR050707">
    <property type="entry name" value="HTH_MetabolicPath_Reg"/>
</dbReference>
<dbReference type="Gene3D" id="1.10.10.10">
    <property type="entry name" value="Winged helix-like DNA-binding domain superfamily/Winged helix DNA-binding domain"/>
    <property type="match status" value="1"/>
</dbReference>
<accession>A0ABS4GTX6</accession>
<evidence type="ECO:0000256" key="1">
    <source>
        <dbReference type="ARBA" id="ARBA00023015"/>
    </source>
</evidence>
<feature type="domain" description="IclR-ED" evidence="5">
    <location>
        <begin position="76"/>
        <end position="259"/>
    </location>
</feature>
<name>A0ABS4GTX6_9BACL</name>
<dbReference type="Gene3D" id="3.30.450.40">
    <property type="match status" value="1"/>
</dbReference>
<dbReference type="RefSeq" id="WP_209811333.1">
    <property type="nucleotide sequence ID" value="NZ_JAGGKT010000010.1"/>
</dbReference>
<dbReference type="Proteomes" id="UP001519343">
    <property type="component" value="Unassembled WGS sequence"/>
</dbReference>
<comment type="caution">
    <text evidence="6">The sequence shown here is derived from an EMBL/GenBank/DDBJ whole genome shotgun (WGS) entry which is preliminary data.</text>
</comment>
<sequence length="263" mass="29198">MVADNLKNNDRYTINSIEKALDLLELLAEKENLNLLELAELTNRPKSSLFRIITTLENRGYIARSENNDKYCLGLKILDLSKQFLEKNNIRNAALAEMNALLHKYGESVNLGILKDGEITYVEVLEGTHQLRFKDEVGSKAPFHATAMGKVILAYLSDEEMNQLLPEENMDAFTPYTIVDLAELKKQLPVIKSVGYAVDTQEIVLGVKCIAAPIFNMFGKAEAAISLSGTIHRIHDGNIDAISKDVVLAARNISRKMGFAGDS</sequence>
<dbReference type="Pfam" id="PF09339">
    <property type="entry name" value="HTH_IclR"/>
    <property type="match status" value="1"/>
</dbReference>
<evidence type="ECO:0000256" key="2">
    <source>
        <dbReference type="ARBA" id="ARBA00023125"/>
    </source>
</evidence>
<keyword evidence="3" id="KW-0804">Transcription</keyword>
<proteinExistence type="predicted"/>